<reference evidence="2 3" key="1">
    <citation type="submission" date="2024-02" db="EMBL/GenBank/DDBJ databases">
        <title>De novo assembly and annotation of 12 fungi associated with fruit tree decline syndrome in Ontario, Canada.</title>
        <authorList>
            <person name="Sulman M."/>
            <person name="Ellouze W."/>
            <person name="Ilyukhin E."/>
        </authorList>
    </citation>
    <scope>NUCLEOTIDE SEQUENCE [LARGE SCALE GENOMIC DNA]</scope>
    <source>
        <strain evidence="2 3">M42-189</strain>
    </source>
</reference>
<sequence>MSSNIAKSVTGPSGLKPPAPNTTANILRDIEEGRITLYTPMVLQPNKSISVRSRDPYQIRIGNSSPITIASTGLARYTAPPDAKLDIEPLTYPGFGRHWESLPVELKMYVLEYNLSFDEIQLPSATKMNGIPQLGEIRLREDSQWPEILSHHLALPGSMGVLSGEVFGRNTFAAIPRGPGLFRWVPQHSIAQHVRSLRLTLYVDLTHWTILSRIRTALSGLNRLHVTFDWSISSPNGEYHLKQLLMNPPTTRGDVIYFPKTFKLKVDFTGTNSQRSRNLEELMMTKFLFIERSGKNWVEGKRIFN</sequence>
<feature type="region of interest" description="Disordered" evidence="1">
    <location>
        <begin position="1"/>
        <end position="22"/>
    </location>
</feature>
<name>A0ABR3RAP2_9PLEO</name>
<dbReference type="Proteomes" id="UP001521785">
    <property type="component" value="Unassembled WGS sequence"/>
</dbReference>
<protein>
    <submittedName>
        <fullName evidence="2">Uncharacterized protein</fullName>
    </submittedName>
</protein>
<gene>
    <name evidence="2" type="ORF">SLS60_006416</name>
</gene>
<evidence type="ECO:0000256" key="1">
    <source>
        <dbReference type="SAM" id="MobiDB-lite"/>
    </source>
</evidence>
<comment type="caution">
    <text evidence="2">The sequence shown here is derived from an EMBL/GenBank/DDBJ whole genome shotgun (WGS) entry which is preliminary data.</text>
</comment>
<accession>A0ABR3RAP2</accession>
<organism evidence="2 3">
    <name type="scientific">Paraconiothyrium brasiliense</name>
    <dbReference type="NCBI Taxonomy" id="300254"/>
    <lineage>
        <taxon>Eukaryota</taxon>
        <taxon>Fungi</taxon>
        <taxon>Dikarya</taxon>
        <taxon>Ascomycota</taxon>
        <taxon>Pezizomycotina</taxon>
        <taxon>Dothideomycetes</taxon>
        <taxon>Pleosporomycetidae</taxon>
        <taxon>Pleosporales</taxon>
        <taxon>Massarineae</taxon>
        <taxon>Didymosphaeriaceae</taxon>
        <taxon>Paraconiothyrium</taxon>
    </lineage>
</organism>
<feature type="compositionally biased region" description="Polar residues" evidence="1">
    <location>
        <begin position="1"/>
        <end position="11"/>
    </location>
</feature>
<keyword evidence="3" id="KW-1185">Reference proteome</keyword>
<dbReference type="EMBL" id="JAKJXO020000008">
    <property type="protein sequence ID" value="KAL1601501.1"/>
    <property type="molecule type" value="Genomic_DNA"/>
</dbReference>
<evidence type="ECO:0000313" key="2">
    <source>
        <dbReference type="EMBL" id="KAL1601501.1"/>
    </source>
</evidence>
<proteinExistence type="predicted"/>
<evidence type="ECO:0000313" key="3">
    <source>
        <dbReference type="Proteomes" id="UP001521785"/>
    </source>
</evidence>